<evidence type="ECO:0000313" key="6">
    <source>
        <dbReference type="Proteomes" id="UP001146793"/>
    </source>
</evidence>
<feature type="repeat" description="ANK" evidence="3">
    <location>
        <begin position="104"/>
        <end position="137"/>
    </location>
</feature>
<dbReference type="PROSITE" id="PS50297">
    <property type="entry name" value="ANK_REP_REGION"/>
    <property type="match status" value="4"/>
</dbReference>
<dbReference type="SUPFAM" id="SSF48403">
    <property type="entry name" value="Ankyrin repeat"/>
    <property type="match status" value="2"/>
</dbReference>
<feature type="repeat" description="ANK" evidence="3">
    <location>
        <begin position="36"/>
        <end position="69"/>
    </location>
</feature>
<feature type="repeat" description="ANK" evidence="3">
    <location>
        <begin position="175"/>
        <end position="208"/>
    </location>
</feature>
<dbReference type="GO" id="GO:0000976">
    <property type="term" value="F:transcription cis-regulatory region binding"/>
    <property type="evidence" value="ECO:0007669"/>
    <property type="project" value="TreeGrafter"/>
</dbReference>
<sequence>MSKGLQEFCEAIKQKDIEFVKTFSAQKKNLSPRMRNLDSPLHYAVKNSGNFEIIKILVEAGFQINTINSYKNTVLHLALQHNPTLEIISYLIKKNAKIRVTNRYQDTPLLFACRYGSPIEVIQLLLDKGARVNYKNVNKYTPLHYAVMSKKNVNETSKIVSLLIKSGAKINLFNKKDTPLHQSLKTNTRLEIVKILIQNKANLKMKNNWGDTPLLHAANTDLPFPVLKFLLDSGSDPNVRDNDGFSTFTYSCQKPERSQLFYYLLNNGFKINVNAVDKKGFIPLFHAIKNNLQIEKIDLLLEKGALMNIGKKEAMTMTDNEEIKQLLLIHTTLTSDLRRILEKKIACDVKLNEDISFHSPLFQIRTGKTLDEKTIEILKSYENKVIKRLLNWIYFGLLSPKDKLCRELASKLKIANILKRRSKASIAQDLTKLYLDESSKDFTIIVNDKEIKMHKFVLIARSQLFRDMFTLVKNDSSNTVKDVSSKSFRSLKIMFKFFYSDVLEENEIDESILEELDDANHFYKLCRNSSLPHLIDKSWIKCLEN</sequence>
<dbReference type="InterPro" id="IPR002110">
    <property type="entry name" value="Ankyrin_rpt"/>
</dbReference>
<feature type="repeat" description="ANK" evidence="3">
    <location>
        <begin position="138"/>
        <end position="175"/>
    </location>
</feature>
<keyword evidence="2 3" id="KW-0040">ANK repeat</keyword>
<feature type="domain" description="BTB" evidence="4">
    <location>
        <begin position="440"/>
        <end position="507"/>
    </location>
</feature>
<dbReference type="PROSITE" id="PS50097">
    <property type="entry name" value="BTB"/>
    <property type="match status" value="1"/>
</dbReference>
<protein>
    <submittedName>
        <fullName evidence="5">Cyclin-dependent kinase inhibitor 2c</fullName>
    </submittedName>
</protein>
<dbReference type="PANTHER" id="PTHR24193">
    <property type="entry name" value="ANKYRIN REPEAT PROTEIN"/>
    <property type="match status" value="1"/>
</dbReference>
<evidence type="ECO:0000313" key="5">
    <source>
        <dbReference type="EMBL" id="KAJ3443602.1"/>
    </source>
</evidence>
<evidence type="ECO:0000259" key="4">
    <source>
        <dbReference type="PROSITE" id="PS50097"/>
    </source>
</evidence>
<dbReference type="Gene3D" id="1.25.40.20">
    <property type="entry name" value="Ankyrin repeat-containing domain"/>
    <property type="match status" value="3"/>
</dbReference>
<feature type="repeat" description="ANK" evidence="3">
    <location>
        <begin position="209"/>
        <end position="242"/>
    </location>
</feature>
<feature type="repeat" description="ANK" evidence="3">
    <location>
        <begin position="70"/>
        <end position="103"/>
    </location>
</feature>
<dbReference type="SMART" id="SM00248">
    <property type="entry name" value="ANK"/>
    <property type="match status" value="8"/>
</dbReference>
<gene>
    <name evidence="5" type="ORF">M0812_09445</name>
</gene>
<dbReference type="InterPro" id="IPR050663">
    <property type="entry name" value="Ankyrin-SOCS_Box"/>
</dbReference>
<evidence type="ECO:0000256" key="2">
    <source>
        <dbReference type="ARBA" id="ARBA00023043"/>
    </source>
</evidence>
<dbReference type="PANTHER" id="PTHR24193:SF121">
    <property type="entry name" value="ADA2A-CONTAINING COMPLEX COMPONENT 3, ISOFORM D"/>
    <property type="match status" value="1"/>
</dbReference>
<comment type="caution">
    <text evidence="5">The sequence shown here is derived from an EMBL/GenBank/DDBJ whole genome shotgun (WGS) entry which is preliminary data.</text>
</comment>
<dbReference type="Pfam" id="PF12796">
    <property type="entry name" value="Ank_2"/>
    <property type="match status" value="2"/>
</dbReference>
<dbReference type="EMBL" id="JANTQA010000023">
    <property type="protein sequence ID" value="KAJ3443602.1"/>
    <property type="molecule type" value="Genomic_DNA"/>
</dbReference>
<dbReference type="GO" id="GO:0045944">
    <property type="term" value="P:positive regulation of transcription by RNA polymerase II"/>
    <property type="evidence" value="ECO:0007669"/>
    <property type="project" value="TreeGrafter"/>
</dbReference>
<proteinExistence type="predicted"/>
<dbReference type="GO" id="GO:0004860">
    <property type="term" value="F:protein kinase inhibitor activity"/>
    <property type="evidence" value="ECO:0007669"/>
    <property type="project" value="UniProtKB-KW"/>
</dbReference>
<dbReference type="Pfam" id="PF00651">
    <property type="entry name" value="BTB"/>
    <property type="match status" value="1"/>
</dbReference>
<organism evidence="5 6">
    <name type="scientific">Anaeramoeba flamelloides</name>
    <dbReference type="NCBI Taxonomy" id="1746091"/>
    <lineage>
        <taxon>Eukaryota</taxon>
        <taxon>Metamonada</taxon>
        <taxon>Anaeramoebidae</taxon>
        <taxon>Anaeramoeba</taxon>
    </lineage>
</organism>
<accession>A0AAV7ZSH5</accession>
<dbReference type="PROSITE" id="PS50088">
    <property type="entry name" value="ANK_REPEAT"/>
    <property type="match status" value="6"/>
</dbReference>
<keyword evidence="5" id="KW-0649">Protein kinase inhibitor</keyword>
<reference evidence="5" key="1">
    <citation type="submission" date="2022-08" db="EMBL/GenBank/DDBJ databases">
        <title>Novel sulphate-reducing endosymbionts in the free-living metamonad Anaeramoeba.</title>
        <authorList>
            <person name="Jerlstrom-Hultqvist J."/>
            <person name="Cepicka I."/>
            <person name="Gallot-Lavallee L."/>
            <person name="Salas-Leiva D."/>
            <person name="Curtis B.A."/>
            <person name="Zahonova K."/>
            <person name="Pipaliya S."/>
            <person name="Dacks J."/>
            <person name="Roger A.J."/>
        </authorList>
    </citation>
    <scope>NUCLEOTIDE SEQUENCE</scope>
    <source>
        <strain evidence="5">Busselton2</strain>
    </source>
</reference>
<evidence type="ECO:0000256" key="3">
    <source>
        <dbReference type="PROSITE-ProRule" id="PRU00023"/>
    </source>
</evidence>
<keyword evidence="1" id="KW-0677">Repeat</keyword>
<evidence type="ECO:0000256" key="1">
    <source>
        <dbReference type="ARBA" id="ARBA00022737"/>
    </source>
</evidence>
<dbReference type="InterPro" id="IPR036770">
    <property type="entry name" value="Ankyrin_rpt-contain_sf"/>
</dbReference>
<dbReference type="InterPro" id="IPR011333">
    <property type="entry name" value="SKP1/BTB/POZ_sf"/>
</dbReference>
<dbReference type="AlphaFoldDB" id="A0AAV7ZSH5"/>
<dbReference type="Proteomes" id="UP001146793">
    <property type="component" value="Unassembled WGS sequence"/>
</dbReference>
<dbReference type="Gene3D" id="3.30.710.10">
    <property type="entry name" value="Potassium Channel Kv1.1, Chain A"/>
    <property type="match status" value="1"/>
</dbReference>
<dbReference type="GO" id="GO:0005634">
    <property type="term" value="C:nucleus"/>
    <property type="evidence" value="ECO:0007669"/>
    <property type="project" value="TreeGrafter"/>
</dbReference>
<name>A0AAV7ZSH5_9EUKA</name>
<dbReference type="Pfam" id="PF00023">
    <property type="entry name" value="Ank"/>
    <property type="match status" value="1"/>
</dbReference>
<dbReference type="InterPro" id="IPR000210">
    <property type="entry name" value="BTB/POZ_dom"/>
</dbReference>
<dbReference type="CDD" id="cd18186">
    <property type="entry name" value="BTB_POZ_ZBTB_KLHL-like"/>
    <property type="match status" value="1"/>
</dbReference>
<dbReference type="SUPFAM" id="SSF54695">
    <property type="entry name" value="POZ domain"/>
    <property type="match status" value="1"/>
</dbReference>